<keyword evidence="8" id="KW-1185">Reference proteome</keyword>
<dbReference type="Gene3D" id="2.60.120.380">
    <property type="match status" value="1"/>
</dbReference>
<dbReference type="InterPro" id="IPR038765">
    <property type="entry name" value="Papain-like_cys_pep_sf"/>
</dbReference>
<evidence type="ECO:0000256" key="5">
    <source>
        <dbReference type="PROSITE-ProRule" id="PRU00239"/>
    </source>
</evidence>
<dbReference type="SUPFAM" id="SSF54001">
    <property type="entry name" value="Cysteine proteinases"/>
    <property type="match status" value="1"/>
</dbReference>
<evidence type="ECO:0000256" key="4">
    <source>
        <dbReference type="ARBA" id="ARBA00022807"/>
    </source>
</evidence>
<evidence type="ECO:0000313" key="7">
    <source>
        <dbReference type="EMBL" id="GMI36473.1"/>
    </source>
</evidence>
<keyword evidence="4" id="KW-0788">Thiol protease</keyword>
<comment type="caution">
    <text evidence="7">The sequence shown here is derived from an EMBL/GenBank/DDBJ whole genome shotgun (WGS) entry which is preliminary data.</text>
</comment>
<protein>
    <recommendedName>
        <fullName evidence="6">Calpain catalytic domain-containing protein</fullName>
    </recommendedName>
</protein>
<evidence type="ECO:0000259" key="6">
    <source>
        <dbReference type="PROSITE" id="PS50203"/>
    </source>
</evidence>
<dbReference type="Proteomes" id="UP001165060">
    <property type="component" value="Unassembled WGS sequence"/>
</dbReference>
<dbReference type="InterPro" id="IPR001300">
    <property type="entry name" value="Peptidase_C2_calpain_cat"/>
</dbReference>
<comment type="similarity">
    <text evidence="1">Belongs to the peptidase C2 family.</text>
</comment>
<proteinExistence type="inferred from homology"/>
<evidence type="ECO:0000256" key="1">
    <source>
        <dbReference type="ARBA" id="ARBA00007623"/>
    </source>
</evidence>
<dbReference type="PROSITE" id="PS50203">
    <property type="entry name" value="CALPAIN_CAT"/>
    <property type="match status" value="1"/>
</dbReference>
<dbReference type="PANTHER" id="PTHR10183">
    <property type="entry name" value="CALPAIN"/>
    <property type="match status" value="1"/>
</dbReference>
<dbReference type="Pfam" id="PF00648">
    <property type="entry name" value="Peptidase_C2"/>
    <property type="match status" value="1"/>
</dbReference>
<dbReference type="InterPro" id="IPR022684">
    <property type="entry name" value="Calpain_cysteine_protease"/>
</dbReference>
<reference evidence="7 8" key="1">
    <citation type="journal article" date="2023" name="Commun. Biol.">
        <title>Genome analysis of Parmales, the sister group of diatoms, reveals the evolutionary specialization of diatoms from phago-mixotrophs to photoautotrophs.</title>
        <authorList>
            <person name="Ban H."/>
            <person name="Sato S."/>
            <person name="Yoshikawa S."/>
            <person name="Yamada K."/>
            <person name="Nakamura Y."/>
            <person name="Ichinomiya M."/>
            <person name="Sato N."/>
            <person name="Blanc-Mathieu R."/>
            <person name="Endo H."/>
            <person name="Kuwata A."/>
            <person name="Ogata H."/>
        </authorList>
    </citation>
    <scope>NUCLEOTIDE SEQUENCE [LARGE SCALE GENOMIC DNA]</scope>
</reference>
<dbReference type="InterPro" id="IPR036213">
    <property type="entry name" value="Calpain_III_sf"/>
</dbReference>
<keyword evidence="3" id="KW-0378">Hydrolase</keyword>
<evidence type="ECO:0000256" key="2">
    <source>
        <dbReference type="ARBA" id="ARBA00022670"/>
    </source>
</evidence>
<dbReference type="SUPFAM" id="SSF49758">
    <property type="entry name" value="Calpain large subunit, middle domain (domain III)"/>
    <property type="match status" value="1"/>
</dbReference>
<accession>A0ABQ6N0B2</accession>
<gene>
    <name evidence="7" type="ORF">TeGR_g12917</name>
</gene>
<name>A0ABQ6N0B2_9STRA</name>
<evidence type="ECO:0000256" key="3">
    <source>
        <dbReference type="ARBA" id="ARBA00022801"/>
    </source>
</evidence>
<organism evidence="7 8">
    <name type="scientific">Tetraparma gracilis</name>
    <dbReference type="NCBI Taxonomy" id="2962635"/>
    <lineage>
        <taxon>Eukaryota</taxon>
        <taxon>Sar</taxon>
        <taxon>Stramenopiles</taxon>
        <taxon>Ochrophyta</taxon>
        <taxon>Bolidophyceae</taxon>
        <taxon>Parmales</taxon>
        <taxon>Triparmaceae</taxon>
        <taxon>Tetraparma</taxon>
    </lineage>
</organism>
<keyword evidence="2" id="KW-0645">Protease</keyword>
<evidence type="ECO:0000313" key="8">
    <source>
        <dbReference type="Proteomes" id="UP001165060"/>
    </source>
</evidence>
<comment type="caution">
    <text evidence="5">Lacks conserved residue(s) required for the propagation of feature annotation.</text>
</comment>
<sequence length="551" mass="59262">MILSSPSSSALLQSIIAPSTPPHPSLYPATCSFFVMGEPQSVIVDSLIPVDNASPLFASSRTNQAACFSLIEKALAKLSGASFKNLVGGNVAESLYDLLGVGVEDLHLDDRSQPPLSPANLKTLVLSNLLQGNLVGTGNIDTSKPGQELPRAKLGIRKNHAFAVVNATDSVVTVYNPQGHDDGYTGTGGTDGMGTLSMNWKDFHSCFNRLQIAPLSVKETHPNRLQYKREWSGVGGCSNFPGFRKNGVLVVDIEPGNELFLMMGQIDRRGLPRGERAGGGDAGVSYDEIGITVVELKSPAALADRLFVHKMCTPERYKVFAKTRSFANRRDNTLWVHEKDIKKKTTLGIVFSTFHPDVRGDYFCEVRSRHSVADSAAWTDDVQTTELSWTGEFPASLKLSNLKGATRCAVYMRQTAARVRVNPSKGKPAQPEPVGCWVLAPNGTVLCQPSFVKATESSTFVDLTTLEGGELTIAGRYFKGAKGGEVTVEVMVEGADGGATLVKMDEDVDVEALSGQKKKAKTKTKKMKAARPGFGQAKKTLEGLGDMYAGL</sequence>
<dbReference type="EMBL" id="BRYB01003427">
    <property type="protein sequence ID" value="GMI36473.1"/>
    <property type="molecule type" value="Genomic_DNA"/>
</dbReference>
<dbReference type="PANTHER" id="PTHR10183:SF379">
    <property type="entry name" value="CALPAIN-5"/>
    <property type="match status" value="1"/>
</dbReference>
<feature type="domain" description="Calpain catalytic" evidence="6">
    <location>
        <begin position="33"/>
        <end position="216"/>
    </location>
</feature>